<evidence type="ECO:0000256" key="1">
    <source>
        <dbReference type="SAM" id="Coils"/>
    </source>
</evidence>
<gene>
    <name evidence="2" type="ORF">GYA27_03940</name>
</gene>
<dbReference type="AlphaFoldDB" id="A0A7X9HGW4"/>
<organism evidence="2 3">
    <name type="scientific">candidate division WWE3 bacterium</name>
    <dbReference type="NCBI Taxonomy" id="2053526"/>
    <lineage>
        <taxon>Bacteria</taxon>
        <taxon>Katanobacteria</taxon>
    </lineage>
</organism>
<keyword evidence="1" id="KW-0175">Coiled coil</keyword>
<feature type="coiled-coil region" evidence="1">
    <location>
        <begin position="20"/>
        <end position="105"/>
    </location>
</feature>
<dbReference type="Proteomes" id="UP000526033">
    <property type="component" value="Unassembled WGS sequence"/>
</dbReference>
<reference evidence="2 3" key="1">
    <citation type="journal article" date="2020" name="Biotechnol. Biofuels">
        <title>New insights from the biogas microbiome by comprehensive genome-resolved metagenomics of nearly 1600 species originating from multiple anaerobic digesters.</title>
        <authorList>
            <person name="Campanaro S."/>
            <person name="Treu L."/>
            <person name="Rodriguez-R L.M."/>
            <person name="Kovalovszki A."/>
            <person name="Ziels R.M."/>
            <person name="Maus I."/>
            <person name="Zhu X."/>
            <person name="Kougias P.G."/>
            <person name="Basile A."/>
            <person name="Luo G."/>
            <person name="Schluter A."/>
            <person name="Konstantinidis K.T."/>
            <person name="Angelidaki I."/>
        </authorList>
    </citation>
    <scope>NUCLEOTIDE SEQUENCE [LARGE SCALE GENOMIC DNA]</scope>
    <source>
        <strain evidence="2">AS27yjCOA_165</strain>
    </source>
</reference>
<protein>
    <submittedName>
        <fullName evidence="2">Uncharacterized protein</fullName>
    </submittedName>
</protein>
<proteinExistence type="predicted"/>
<evidence type="ECO:0000313" key="2">
    <source>
        <dbReference type="EMBL" id="NMB70324.1"/>
    </source>
</evidence>
<comment type="caution">
    <text evidence="2">The sequence shown here is derived from an EMBL/GenBank/DDBJ whole genome shotgun (WGS) entry which is preliminary data.</text>
</comment>
<name>A0A7X9HGW4_UNCKA</name>
<evidence type="ECO:0000313" key="3">
    <source>
        <dbReference type="Proteomes" id="UP000526033"/>
    </source>
</evidence>
<sequence>MCLLLFLDVYIIKWMTSKSLEKTQDKIADLQETERDFGQEKDNADEQIQKLQKYLQDATHEKENAKTRELADFYSHIEEINKKEIERLQKLSQNIQDEGDSVETKKLADAYSLVEEIEKNAKIPNHEIIKDIYRLSKNPDALKICTELTEKAFEDLEIENLDISDRKKVRYLENVADIRNIETTEQPQIFIKPIQKEEKSFWGTSYKPKRFGFTDEVLVVVRLNNGETPDENTFVEVVAKTEIKDGKVTLKMGKEDKLLSRIETEKEYTQGIDSGNGIDNIARRGGLTYDGYAEGYKKEHKESLINYHKRRDKNLEINPEYTASKQEREEFIESISERYTAQLEAAQQIREEIFNKAKERLDKQRMDQEELFNSATFLTLMGMVNNFMIEDSKLIAANEKPIHARSIESLISSTRKLYPDHGDALIERFFRF</sequence>
<accession>A0A7X9HGW4</accession>
<dbReference type="EMBL" id="JAAZNL010000049">
    <property type="protein sequence ID" value="NMB70324.1"/>
    <property type="molecule type" value="Genomic_DNA"/>
</dbReference>